<dbReference type="AlphaFoldDB" id="A0A2K1X0S9"/>
<evidence type="ECO:0000313" key="1">
    <source>
        <dbReference type="EMBL" id="PNS94385.1"/>
    </source>
</evidence>
<name>A0A2K1X0S9_POPTR</name>
<accession>A0A2K1X0S9</accession>
<reference evidence="1 2" key="1">
    <citation type="journal article" date="2006" name="Science">
        <title>The genome of black cottonwood, Populus trichocarpa (Torr. &amp; Gray).</title>
        <authorList>
            <person name="Tuskan G.A."/>
            <person name="Difazio S."/>
            <person name="Jansson S."/>
            <person name="Bohlmann J."/>
            <person name="Grigoriev I."/>
            <person name="Hellsten U."/>
            <person name="Putnam N."/>
            <person name="Ralph S."/>
            <person name="Rombauts S."/>
            <person name="Salamov A."/>
            <person name="Schein J."/>
            <person name="Sterck L."/>
            <person name="Aerts A."/>
            <person name="Bhalerao R.R."/>
            <person name="Bhalerao R.P."/>
            <person name="Blaudez D."/>
            <person name="Boerjan W."/>
            <person name="Brun A."/>
            <person name="Brunner A."/>
            <person name="Busov V."/>
            <person name="Campbell M."/>
            <person name="Carlson J."/>
            <person name="Chalot M."/>
            <person name="Chapman J."/>
            <person name="Chen G.L."/>
            <person name="Cooper D."/>
            <person name="Coutinho P.M."/>
            <person name="Couturier J."/>
            <person name="Covert S."/>
            <person name="Cronk Q."/>
            <person name="Cunningham R."/>
            <person name="Davis J."/>
            <person name="Degroeve S."/>
            <person name="Dejardin A."/>
            <person name="Depamphilis C."/>
            <person name="Detter J."/>
            <person name="Dirks B."/>
            <person name="Dubchak I."/>
            <person name="Duplessis S."/>
            <person name="Ehlting J."/>
            <person name="Ellis B."/>
            <person name="Gendler K."/>
            <person name="Goodstein D."/>
            <person name="Gribskov M."/>
            <person name="Grimwood J."/>
            <person name="Groover A."/>
            <person name="Gunter L."/>
            <person name="Hamberger B."/>
            <person name="Heinze B."/>
            <person name="Helariutta Y."/>
            <person name="Henrissat B."/>
            <person name="Holligan D."/>
            <person name="Holt R."/>
            <person name="Huang W."/>
            <person name="Islam-Faridi N."/>
            <person name="Jones S."/>
            <person name="Jones-Rhoades M."/>
            <person name="Jorgensen R."/>
            <person name="Joshi C."/>
            <person name="Kangasjarvi J."/>
            <person name="Karlsson J."/>
            <person name="Kelleher C."/>
            <person name="Kirkpatrick R."/>
            <person name="Kirst M."/>
            <person name="Kohler A."/>
            <person name="Kalluri U."/>
            <person name="Larimer F."/>
            <person name="Leebens-Mack J."/>
            <person name="Leple J.C."/>
            <person name="Locascio P."/>
            <person name="Lou Y."/>
            <person name="Lucas S."/>
            <person name="Martin F."/>
            <person name="Montanini B."/>
            <person name="Napoli C."/>
            <person name="Nelson D.R."/>
            <person name="Nelson C."/>
            <person name="Nieminen K."/>
            <person name="Nilsson O."/>
            <person name="Pereda V."/>
            <person name="Peter G."/>
            <person name="Philippe R."/>
            <person name="Pilate G."/>
            <person name="Poliakov A."/>
            <person name="Razumovskaya J."/>
            <person name="Richardson P."/>
            <person name="Rinaldi C."/>
            <person name="Ritland K."/>
            <person name="Rouze P."/>
            <person name="Ryaboy D."/>
            <person name="Schmutz J."/>
            <person name="Schrader J."/>
            <person name="Segerman B."/>
            <person name="Shin H."/>
            <person name="Siddiqui A."/>
            <person name="Sterky F."/>
            <person name="Terry A."/>
            <person name="Tsai C.J."/>
            <person name="Uberbacher E."/>
            <person name="Unneberg P."/>
            <person name="Vahala J."/>
            <person name="Wall K."/>
            <person name="Wessler S."/>
            <person name="Yang G."/>
            <person name="Yin T."/>
            <person name="Douglas C."/>
            <person name="Marra M."/>
            <person name="Sandberg G."/>
            <person name="Van de Peer Y."/>
            <person name="Rokhsar D."/>
        </authorList>
    </citation>
    <scope>NUCLEOTIDE SEQUENCE [LARGE SCALE GENOMIC DNA]</scope>
    <source>
        <strain evidence="2">cv. Nisqually</strain>
    </source>
</reference>
<gene>
    <name evidence="1" type="ORF">POPTR_018G144000</name>
</gene>
<dbReference type="Proteomes" id="UP000006729">
    <property type="component" value="Chromosome 18"/>
</dbReference>
<protein>
    <submittedName>
        <fullName evidence="1">Uncharacterized protein</fullName>
    </submittedName>
</protein>
<dbReference type="InParanoid" id="A0A2K1X0S9"/>
<keyword evidence="2" id="KW-1185">Reference proteome</keyword>
<organism evidence="1 2">
    <name type="scientific">Populus trichocarpa</name>
    <name type="common">Western balsam poplar</name>
    <name type="synonym">Populus balsamifera subsp. trichocarpa</name>
    <dbReference type="NCBI Taxonomy" id="3694"/>
    <lineage>
        <taxon>Eukaryota</taxon>
        <taxon>Viridiplantae</taxon>
        <taxon>Streptophyta</taxon>
        <taxon>Embryophyta</taxon>
        <taxon>Tracheophyta</taxon>
        <taxon>Spermatophyta</taxon>
        <taxon>Magnoliopsida</taxon>
        <taxon>eudicotyledons</taxon>
        <taxon>Gunneridae</taxon>
        <taxon>Pentapetalae</taxon>
        <taxon>rosids</taxon>
        <taxon>fabids</taxon>
        <taxon>Malpighiales</taxon>
        <taxon>Salicaceae</taxon>
        <taxon>Saliceae</taxon>
        <taxon>Populus</taxon>
    </lineage>
</organism>
<sequence>MIRLCVLCFVVSFFFSLLFCWLSLSPSLSLCLNIYFSLPLTSKNGKKMEKSSYVVSSGRYLGRGWLCSKQKNR</sequence>
<dbReference type="EMBL" id="CM009307">
    <property type="protein sequence ID" value="PNS94385.1"/>
    <property type="molecule type" value="Genomic_DNA"/>
</dbReference>
<evidence type="ECO:0000313" key="2">
    <source>
        <dbReference type="Proteomes" id="UP000006729"/>
    </source>
</evidence>
<proteinExistence type="predicted"/>